<feature type="domain" description="Endonuclease/exonuclease/phosphatase" evidence="1">
    <location>
        <begin position="5"/>
        <end position="184"/>
    </location>
</feature>
<dbReference type="KEGG" id="sli:Slin_2210"/>
<sequence length="221" mass="23694">MIVINWNMQGASYSTENKWNSGVLPFFAQYNADICLLQECGAIPASAILQTANVNGIINLNLYTWGTDRSNKYILFYPADPRGNRCNLAVVSNVPPTNCGFILSATVPTWRPIIGVVIGGIFFGSIHAISPNGPDAQGLLNQVAAFAGGIGIPWVVGGDYNRLPGTMAPFGWIVNPPNYPTYPATAPLNALDFSVKSVGTSIIGRVLALQMSDHLPVSYTY</sequence>
<dbReference type="AlphaFoldDB" id="D2QEI0"/>
<evidence type="ECO:0000313" key="2">
    <source>
        <dbReference type="EMBL" id="ADB38232.1"/>
    </source>
</evidence>
<evidence type="ECO:0000259" key="1">
    <source>
        <dbReference type="Pfam" id="PF03372"/>
    </source>
</evidence>
<dbReference type="GO" id="GO:0004527">
    <property type="term" value="F:exonuclease activity"/>
    <property type="evidence" value="ECO:0007669"/>
    <property type="project" value="UniProtKB-KW"/>
</dbReference>
<name>D2QEI0_SPILD</name>
<dbReference type="InterPro" id="IPR036691">
    <property type="entry name" value="Endo/exonu/phosph_ase_sf"/>
</dbReference>
<dbReference type="Proteomes" id="UP000002028">
    <property type="component" value="Chromosome"/>
</dbReference>
<protein>
    <submittedName>
        <fullName evidence="2">Endonuclease/exonuclease/phosphatase</fullName>
    </submittedName>
</protein>
<gene>
    <name evidence="2" type="ordered locus">Slin_2210</name>
</gene>
<dbReference type="STRING" id="504472.Slin_2210"/>
<accession>D2QEI0</accession>
<dbReference type="SUPFAM" id="SSF56219">
    <property type="entry name" value="DNase I-like"/>
    <property type="match status" value="1"/>
</dbReference>
<dbReference type="CDD" id="cd09081">
    <property type="entry name" value="CdtB"/>
    <property type="match status" value="1"/>
</dbReference>
<dbReference type="GO" id="GO:0004519">
    <property type="term" value="F:endonuclease activity"/>
    <property type="evidence" value="ECO:0007669"/>
    <property type="project" value="UniProtKB-KW"/>
</dbReference>
<organism evidence="2 3">
    <name type="scientific">Spirosoma linguale (strain ATCC 33905 / DSM 74 / LMG 10896 / Claus 1)</name>
    <dbReference type="NCBI Taxonomy" id="504472"/>
    <lineage>
        <taxon>Bacteria</taxon>
        <taxon>Pseudomonadati</taxon>
        <taxon>Bacteroidota</taxon>
        <taxon>Cytophagia</taxon>
        <taxon>Cytophagales</taxon>
        <taxon>Cytophagaceae</taxon>
        <taxon>Spirosoma</taxon>
    </lineage>
</organism>
<keyword evidence="3" id="KW-1185">Reference proteome</keyword>
<reference evidence="2 3" key="1">
    <citation type="journal article" date="2010" name="Stand. Genomic Sci.">
        <title>Complete genome sequence of Spirosoma linguale type strain (1).</title>
        <authorList>
            <person name="Lail K."/>
            <person name="Sikorski J."/>
            <person name="Saunders E."/>
            <person name="Lapidus A."/>
            <person name="Glavina Del Rio T."/>
            <person name="Copeland A."/>
            <person name="Tice H."/>
            <person name="Cheng J.-F."/>
            <person name="Lucas S."/>
            <person name="Nolan M."/>
            <person name="Bruce D."/>
            <person name="Goodwin L."/>
            <person name="Pitluck S."/>
            <person name="Ivanova N."/>
            <person name="Mavromatis K."/>
            <person name="Ovchinnikova G."/>
            <person name="Pati A."/>
            <person name="Chen A."/>
            <person name="Palaniappan K."/>
            <person name="Land M."/>
            <person name="Hauser L."/>
            <person name="Chang Y.-J."/>
            <person name="Jeffries C.D."/>
            <person name="Chain P."/>
            <person name="Brettin T."/>
            <person name="Detter J.C."/>
            <person name="Schuetze A."/>
            <person name="Rohde M."/>
            <person name="Tindall B.J."/>
            <person name="Goeker M."/>
            <person name="Bristow J."/>
            <person name="Eisen J.A."/>
            <person name="Markowitz V."/>
            <person name="Hugenholtz P."/>
            <person name="Kyrpides N.C."/>
            <person name="Klenk H.-P."/>
            <person name="Chen F."/>
        </authorList>
    </citation>
    <scope>NUCLEOTIDE SEQUENCE [LARGE SCALE GENOMIC DNA]</scope>
    <source>
        <strain evidence="3">ATCC 33905 / DSM 74 / LMG 10896 / Claus 1</strain>
    </source>
</reference>
<dbReference type="InterPro" id="IPR003539">
    <property type="entry name" value="CD_toxinB"/>
</dbReference>
<keyword evidence="2" id="KW-0540">Nuclease</keyword>
<dbReference type="RefSeq" id="WP_012926776.1">
    <property type="nucleotide sequence ID" value="NC_013730.1"/>
</dbReference>
<dbReference type="HOGENOM" id="CLU_1243060_0_0_10"/>
<dbReference type="Pfam" id="PF03372">
    <property type="entry name" value="Exo_endo_phos"/>
    <property type="match status" value="1"/>
</dbReference>
<dbReference type="Gene3D" id="3.60.10.10">
    <property type="entry name" value="Endonuclease/exonuclease/phosphatase"/>
    <property type="match status" value="1"/>
</dbReference>
<keyword evidence="2" id="KW-0378">Hydrolase</keyword>
<evidence type="ECO:0000313" key="3">
    <source>
        <dbReference type="Proteomes" id="UP000002028"/>
    </source>
</evidence>
<dbReference type="InterPro" id="IPR005135">
    <property type="entry name" value="Endo/exonuclease/phosphatase"/>
</dbReference>
<dbReference type="EMBL" id="CP001769">
    <property type="protein sequence ID" value="ADB38232.1"/>
    <property type="molecule type" value="Genomic_DNA"/>
</dbReference>
<dbReference type="PRINTS" id="PR01388">
    <property type="entry name" value="CDTOXINB"/>
</dbReference>
<dbReference type="eggNOG" id="COG3021">
    <property type="taxonomic scope" value="Bacteria"/>
</dbReference>
<keyword evidence="2" id="KW-0255">Endonuclease</keyword>
<proteinExistence type="predicted"/>